<organism evidence="5 6">
    <name type="scientific">Desulfonispora thiosulfatigenes DSM 11270</name>
    <dbReference type="NCBI Taxonomy" id="656914"/>
    <lineage>
        <taxon>Bacteria</taxon>
        <taxon>Bacillati</taxon>
        <taxon>Bacillota</taxon>
        <taxon>Clostridia</taxon>
        <taxon>Eubacteriales</taxon>
        <taxon>Peptococcaceae</taxon>
        <taxon>Desulfonispora</taxon>
    </lineage>
</organism>
<evidence type="ECO:0000256" key="3">
    <source>
        <dbReference type="ARBA" id="ARBA00023014"/>
    </source>
</evidence>
<keyword evidence="1" id="KW-0479">Metal-binding</keyword>
<gene>
    <name evidence="5" type="ORF">SAMN00017405_1554</name>
</gene>
<dbReference type="Pfam" id="PF17179">
    <property type="entry name" value="Fer4_22"/>
    <property type="match status" value="1"/>
</dbReference>
<evidence type="ECO:0000259" key="4">
    <source>
        <dbReference type="PROSITE" id="PS51379"/>
    </source>
</evidence>
<dbReference type="GO" id="GO:0051536">
    <property type="term" value="F:iron-sulfur cluster binding"/>
    <property type="evidence" value="ECO:0007669"/>
    <property type="project" value="UniProtKB-KW"/>
</dbReference>
<keyword evidence="6" id="KW-1185">Reference proteome</keyword>
<dbReference type="AlphaFoldDB" id="A0A1W1VSZ8"/>
<protein>
    <submittedName>
        <fullName evidence="5">4Fe-4S dicluster domain-containing protein</fullName>
    </submittedName>
</protein>
<dbReference type="EMBL" id="FWWT01000023">
    <property type="protein sequence ID" value="SMB96478.1"/>
    <property type="molecule type" value="Genomic_DNA"/>
</dbReference>
<proteinExistence type="predicted"/>
<name>A0A1W1VSZ8_DESTI</name>
<dbReference type="Proteomes" id="UP000192731">
    <property type="component" value="Unassembled WGS sequence"/>
</dbReference>
<feature type="domain" description="4Fe-4S ferredoxin-type" evidence="4">
    <location>
        <begin position="294"/>
        <end position="325"/>
    </location>
</feature>
<dbReference type="GO" id="GO:0046872">
    <property type="term" value="F:metal ion binding"/>
    <property type="evidence" value="ECO:0007669"/>
    <property type="project" value="UniProtKB-KW"/>
</dbReference>
<dbReference type="RefSeq" id="WP_084054402.1">
    <property type="nucleotide sequence ID" value="NZ_FWWT01000023.1"/>
</dbReference>
<evidence type="ECO:0000256" key="1">
    <source>
        <dbReference type="ARBA" id="ARBA00022723"/>
    </source>
</evidence>
<dbReference type="STRING" id="656914.SAMN00017405_1554"/>
<keyword evidence="3" id="KW-0411">Iron-sulfur</keyword>
<feature type="domain" description="4Fe-4S ferredoxin-type" evidence="4">
    <location>
        <begin position="214"/>
        <end position="246"/>
    </location>
</feature>
<dbReference type="PROSITE" id="PS00198">
    <property type="entry name" value="4FE4S_FER_1"/>
    <property type="match status" value="2"/>
</dbReference>
<reference evidence="5 6" key="1">
    <citation type="submission" date="2017-04" db="EMBL/GenBank/DDBJ databases">
        <authorList>
            <person name="Afonso C.L."/>
            <person name="Miller P.J."/>
            <person name="Scott M.A."/>
            <person name="Spackman E."/>
            <person name="Goraichik I."/>
            <person name="Dimitrov K.M."/>
            <person name="Suarez D.L."/>
            <person name="Swayne D.E."/>
        </authorList>
    </citation>
    <scope>NUCLEOTIDE SEQUENCE [LARGE SCALE GENOMIC DNA]</scope>
    <source>
        <strain evidence="5 6">DSM 11270</strain>
    </source>
</reference>
<dbReference type="PROSITE" id="PS51379">
    <property type="entry name" value="4FE4S_FER_2"/>
    <property type="match status" value="2"/>
</dbReference>
<evidence type="ECO:0000256" key="2">
    <source>
        <dbReference type="ARBA" id="ARBA00023004"/>
    </source>
</evidence>
<sequence length="330" mass="37223">MKTINKSNLAEFLGLLSQDYRVLVPAKFENTTKFTPYTKEVNLELDNNVIMPPKDILFPNTEKMYTFKAINKTVEIFEMPKDATKQIVFGARSCDMKSVDCLDQVFLTKGFTDDFYKDKKDRSIFIALACNKSGKACFCESMGIDPQKAVLADIQSYDLGDKFGFEAVTDAGKEVLNKASKLLAEEKATVPKFEGCNLKADIDGVPEKLKGMFSHPMWEDVSRKCLNCNACAYVCPTCHCFDISQETKGEDGCKIRCWDSCMSGEYTMMAAPHQPRPGKTERVRNRFMHKLNYFVDRYDMLLCVGCGRCVEVCPVNLDITSIIKKAKEAV</sequence>
<dbReference type="PANTHER" id="PTHR40447">
    <property type="entry name" value="ANAEROBIC SULFITE REDUCTASE SUBUNIT A"/>
    <property type="match status" value="1"/>
</dbReference>
<dbReference type="InterPro" id="IPR017896">
    <property type="entry name" value="4Fe4S_Fe-S-bd"/>
</dbReference>
<dbReference type="InterPro" id="IPR017900">
    <property type="entry name" value="4Fe4S_Fe_S_CS"/>
</dbReference>
<evidence type="ECO:0000313" key="5">
    <source>
        <dbReference type="EMBL" id="SMB96478.1"/>
    </source>
</evidence>
<keyword evidence="2" id="KW-0408">Iron</keyword>
<dbReference type="PANTHER" id="PTHR40447:SF1">
    <property type="entry name" value="ANAEROBIC SULFITE REDUCTASE SUBUNIT A"/>
    <property type="match status" value="1"/>
</dbReference>
<dbReference type="SUPFAM" id="SSF46548">
    <property type="entry name" value="alpha-helical ferredoxin"/>
    <property type="match status" value="1"/>
</dbReference>
<dbReference type="Gene3D" id="1.10.1060.10">
    <property type="entry name" value="Alpha-helical ferredoxin"/>
    <property type="match status" value="1"/>
</dbReference>
<evidence type="ECO:0000313" key="6">
    <source>
        <dbReference type="Proteomes" id="UP000192731"/>
    </source>
</evidence>
<dbReference type="InterPro" id="IPR009051">
    <property type="entry name" value="Helical_ferredxn"/>
</dbReference>
<accession>A0A1W1VSZ8</accession>